<protein>
    <submittedName>
        <fullName evidence="2">Uncharacterized protein</fullName>
    </submittedName>
</protein>
<dbReference type="VEuPathDB" id="FungiDB:CJI97_005297"/>
<feature type="region of interest" description="Disordered" evidence="1">
    <location>
        <begin position="230"/>
        <end position="251"/>
    </location>
</feature>
<feature type="compositionally biased region" description="Polar residues" evidence="1">
    <location>
        <begin position="230"/>
        <end position="245"/>
    </location>
</feature>
<dbReference type="VEuPathDB" id="FungiDB:QG37_01433"/>
<gene>
    <name evidence="2" type="ORF">QG37_01433</name>
</gene>
<evidence type="ECO:0000256" key="1">
    <source>
        <dbReference type="SAM" id="MobiDB-lite"/>
    </source>
</evidence>
<dbReference type="EMBL" id="LGST01000009">
    <property type="protein sequence ID" value="KNE01600.1"/>
    <property type="molecule type" value="Genomic_DNA"/>
</dbReference>
<evidence type="ECO:0000313" key="3">
    <source>
        <dbReference type="Proteomes" id="UP000037122"/>
    </source>
</evidence>
<dbReference type="AlphaFoldDB" id="A0A0L0P5V1"/>
<dbReference type="Proteomes" id="UP000037122">
    <property type="component" value="Unassembled WGS sequence"/>
</dbReference>
<comment type="caution">
    <text evidence="2">The sequence shown here is derived from an EMBL/GenBank/DDBJ whole genome shotgun (WGS) entry which is preliminary data.</text>
</comment>
<evidence type="ECO:0000313" key="2">
    <source>
        <dbReference type="EMBL" id="KNE01600.1"/>
    </source>
</evidence>
<sequence>MVSLFDICLEKPKWSHISTGVASIDAMIDLTGSGAIIDFQSTPIHNAMFATVCNMIVTQLEYSEDSHVIVLETFNPFPWGLYAKHPRYNKNWDARIKKFQVSTFAQILAFFICNPMKALSRSSLVIIVNFHEVMEFYRHQLNATFEEAILKLEIEKNEDLLNTLKRDGRIDTLGNGQNQDIPLFKESPLVKYQEHVDEMFKHLNGFLREYSLIILLLGCMDVKSRVQFRNPESANDSQTANNSSKLIRDSSTRARSGSRYLFTPVTYDKRVNSFTTALNDSKILQRILFFKDFYRNSHHYSQGTQAFDMDGERIVAVAKPDKENASGNIMEPSFFDFAEEFYQDTTGENCWLIDLQESNDGDLSNYLEESILLTQQLLRPSSERSSKRPKVPNIPSSPVKQVSNYWSDENGTLAISLVIEGSDVELTGTIFEE</sequence>
<dbReference type="VEuPathDB" id="FungiDB:CJI96_0004004"/>
<dbReference type="VEuPathDB" id="FungiDB:CJJ07_000291"/>
<proteinExistence type="predicted"/>
<name>A0A0L0P5V1_CANAR</name>
<accession>A0A0L0P5V1</accession>
<organism evidence="2 3">
    <name type="scientific">Candidozyma auris</name>
    <name type="common">Yeast</name>
    <name type="synonym">Candida auris</name>
    <dbReference type="NCBI Taxonomy" id="498019"/>
    <lineage>
        <taxon>Eukaryota</taxon>
        <taxon>Fungi</taxon>
        <taxon>Dikarya</taxon>
        <taxon>Ascomycota</taxon>
        <taxon>Saccharomycotina</taxon>
        <taxon>Pichiomycetes</taxon>
        <taxon>Metschnikowiaceae</taxon>
        <taxon>Candidozyma</taxon>
    </lineage>
</organism>
<feature type="region of interest" description="Disordered" evidence="1">
    <location>
        <begin position="378"/>
        <end position="398"/>
    </location>
</feature>
<reference evidence="3" key="1">
    <citation type="journal article" date="2015" name="BMC Genomics">
        <title>Draft genome of a commonly misdiagnosed multidrug resistant pathogen Candida auris.</title>
        <authorList>
            <person name="Chatterjee S."/>
            <person name="Alampalli S.V."/>
            <person name="Nageshan R.K."/>
            <person name="Chettiar S.T."/>
            <person name="Joshi S."/>
            <person name="Tatu U.S."/>
        </authorList>
    </citation>
    <scope>NUCLEOTIDE SEQUENCE [LARGE SCALE GENOMIC DNA]</scope>
    <source>
        <strain evidence="3">6684</strain>
    </source>
</reference>
<dbReference type="VEuPathDB" id="FungiDB:B9J08_005215"/>